<evidence type="ECO:0008006" key="3">
    <source>
        <dbReference type="Google" id="ProtNLM"/>
    </source>
</evidence>
<dbReference type="Proteomes" id="UP001566132">
    <property type="component" value="Unassembled WGS sequence"/>
</dbReference>
<sequence length="142" mass="17087">MDSNEEILLLALLIKRRYRRLRGKRMYWVDPILETRETHSHYFTLFVELRRYENTFLNYFGMSIASFDELYRILKKSLKRQNTQLRSSISSEDRLMITIRAFPDSISKVDHRQRLSKEYIASFLVPPMLMAQKWDKSSILSS</sequence>
<gene>
    <name evidence="1" type="ORF">ABEB36_003134</name>
</gene>
<keyword evidence="2" id="KW-1185">Reference proteome</keyword>
<dbReference type="AlphaFoldDB" id="A0ABD1F8U1"/>
<organism evidence="1 2">
    <name type="scientific">Hypothenemus hampei</name>
    <name type="common">Coffee berry borer</name>
    <dbReference type="NCBI Taxonomy" id="57062"/>
    <lineage>
        <taxon>Eukaryota</taxon>
        <taxon>Metazoa</taxon>
        <taxon>Ecdysozoa</taxon>
        <taxon>Arthropoda</taxon>
        <taxon>Hexapoda</taxon>
        <taxon>Insecta</taxon>
        <taxon>Pterygota</taxon>
        <taxon>Neoptera</taxon>
        <taxon>Endopterygota</taxon>
        <taxon>Coleoptera</taxon>
        <taxon>Polyphaga</taxon>
        <taxon>Cucujiformia</taxon>
        <taxon>Curculionidae</taxon>
        <taxon>Scolytinae</taxon>
        <taxon>Hypothenemus</taxon>
    </lineage>
</organism>
<accession>A0ABD1F8U1</accession>
<name>A0ABD1F8U1_HYPHA</name>
<evidence type="ECO:0000313" key="1">
    <source>
        <dbReference type="EMBL" id="KAL1513766.1"/>
    </source>
</evidence>
<protein>
    <recommendedName>
        <fullName evidence="3">Maturase K</fullName>
    </recommendedName>
</protein>
<comment type="caution">
    <text evidence="1">The sequence shown here is derived from an EMBL/GenBank/DDBJ whole genome shotgun (WGS) entry which is preliminary data.</text>
</comment>
<proteinExistence type="predicted"/>
<dbReference type="EMBL" id="JBDJPC010000002">
    <property type="protein sequence ID" value="KAL1513766.1"/>
    <property type="molecule type" value="Genomic_DNA"/>
</dbReference>
<reference evidence="1 2" key="1">
    <citation type="submission" date="2024-05" db="EMBL/GenBank/DDBJ databases">
        <title>Genetic variation in Jamaican populations of the coffee berry borer (Hypothenemus hampei).</title>
        <authorList>
            <person name="Errbii M."/>
            <person name="Myrie A."/>
        </authorList>
    </citation>
    <scope>NUCLEOTIDE SEQUENCE [LARGE SCALE GENOMIC DNA]</scope>
    <source>
        <strain evidence="1">JA-Hopewell-2020-01-JO</strain>
        <tissue evidence="1">Whole body</tissue>
    </source>
</reference>
<evidence type="ECO:0000313" key="2">
    <source>
        <dbReference type="Proteomes" id="UP001566132"/>
    </source>
</evidence>